<dbReference type="PANTHER" id="PTHR46484:SF7">
    <property type="entry name" value="MYELIN-ASSOCIATED GLYCOPROTEIN-LIKE-RELATED"/>
    <property type="match status" value="1"/>
</dbReference>
<keyword evidence="5" id="KW-1185">Reference proteome</keyword>
<dbReference type="Proteomes" id="UP001482620">
    <property type="component" value="Unassembled WGS sequence"/>
</dbReference>
<reference evidence="4 5" key="1">
    <citation type="submission" date="2021-06" db="EMBL/GenBank/DDBJ databases">
        <authorList>
            <person name="Palmer J.M."/>
        </authorList>
    </citation>
    <scope>NUCLEOTIDE SEQUENCE [LARGE SCALE GENOMIC DNA]</scope>
    <source>
        <strain evidence="5">if_2019</strain>
        <tissue evidence="4">Muscle</tissue>
    </source>
</reference>
<gene>
    <name evidence="4" type="ORF">ILYODFUR_028186</name>
</gene>
<feature type="compositionally biased region" description="Basic and acidic residues" evidence="1">
    <location>
        <begin position="524"/>
        <end position="535"/>
    </location>
</feature>
<sequence>MFHNQDQLYPWVDKNPITSYHSQGYSFLDKSTQILVLDHAPEPQMSITDVPRVGDQSIIACKVQHRCFSAPPVLSLRGIPGTDRIIDSLVSDGIWERTIERTWKVEESHNQVECTVRYSGGQSAKSELLLHVECPYEEIKMVEPPGEMTEGVAKSIICSVSYKCKTNTPTIEWNYSDMQNLAKHQKISSSTYTTESNLTFIGSLGDNGKPLTCIAQFVAGETSDSSVLQIKKYEEPVGEELNEKDTFRVLAADVPFRFSALTRSCVVIPCSFQDNEDELMTRGIWYKKTGGLVYHNARTSVLDHFKDRTRIMGNLNEGDCSLEVDDIKPFDNGPFCFYAEKGLKKYRFNNSCVFIVMKASPDKPVISSVPAEVNAGSSVTVSCSVSHTCSSHPPEFSWSVPFINNELSDTLLSRGVWKRTSTITFVVAGGDGLKNLTCTAIFWREKKQDSTVTLIVQGTLKHQMEKSVPVVIPVSLLVVILLAVVFGIFFWMKRKNTDGLRPPPRPEKRRSVWDRLSRRYPQGAREKPPRPEKRRSIWSRFSRRTEEDRVGWQNARKSFWNRFSRRQNNLADLSVSYLNNTEMVACNKHFTKQSFPSPKRNQRRPAPPTPEDSYVYDNI</sequence>
<dbReference type="Gene3D" id="2.60.40.10">
    <property type="entry name" value="Immunoglobulins"/>
    <property type="match status" value="4"/>
</dbReference>
<evidence type="ECO:0000256" key="2">
    <source>
        <dbReference type="SAM" id="Phobius"/>
    </source>
</evidence>
<accession>A0ABV0TMF3</accession>
<comment type="caution">
    <text evidence="4">The sequence shown here is derived from an EMBL/GenBank/DDBJ whole genome shotgun (WGS) entry which is preliminary data.</text>
</comment>
<dbReference type="SUPFAM" id="SSF48726">
    <property type="entry name" value="Immunoglobulin"/>
    <property type="match status" value="3"/>
</dbReference>
<protein>
    <recommendedName>
        <fullName evidence="3">Ig-like domain-containing protein</fullName>
    </recommendedName>
</protein>
<dbReference type="PROSITE" id="PS50835">
    <property type="entry name" value="IG_LIKE"/>
    <property type="match status" value="2"/>
</dbReference>
<keyword evidence="2" id="KW-0812">Transmembrane</keyword>
<keyword evidence="2" id="KW-1133">Transmembrane helix</keyword>
<evidence type="ECO:0000256" key="1">
    <source>
        <dbReference type="SAM" id="MobiDB-lite"/>
    </source>
</evidence>
<evidence type="ECO:0000259" key="3">
    <source>
        <dbReference type="PROSITE" id="PS50835"/>
    </source>
</evidence>
<dbReference type="InterPro" id="IPR013783">
    <property type="entry name" value="Ig-like_fold"/>
</dbReference>
<dbReference type="InterPro" id="IPR007110">
    <property type="entry name" value="Ig-like_dom"/>
</dbReference>
<evidence type="ECO:0000313" key="5">
    <source>
        <dbReference type="Proteomes" id="UP001482620"/>
    </source>
</evidence>
<organism evidence="4 5">
    <name type="scientific">Ilyodon furcidens</name>
    <name type="common">goldbreast splitfin</name>
    <dbReference type="NCBI Taxonomy" id="33524"/>
    <lineage>
        <taxon>Eukaryota</taxon>
        <taxon>Metazoa</taxon>
        <taxon>Chordata</taxon>
        <taxon>Craniata</taxon>
        <taxon>Vertebrata</taxon>
        <taxon>Euteleostomi</taxon>
        <taxon>Actinopterygii</taxon>
        <taxon>Neopterygii</taxon>
        <taxon>Teleostei</taxon>
        <taxon>Neoteleostei</taxon>
        <taxon>Acanthomorphata</taxon>
        <taxon>Ovalentaria</taxon>
        <taxon>Atherinomorphae</taxon>
        <taxon>Cyprinodontiformes</taxon>
        <taxon>Goodeidae</taxon>
        <taxon>Ilyodon</taxon>
    </lineage>
</organism>
<dbReference type="InterPro" id="IPR036179">
    <property type="entry name" value="Ig-like_dom_sf"/>
</dbReference>
<feature type="domain" description="Ig-like" evidence="3">
    <location>
        <begin position="364"/>
        <end position="398"/>
    </location>
</feature>
<feature type="domain" description="Ig-like" evidence="3">
    <location>
        <begin position="135"/>
        <end position="229"/>
    </location>
</feature>
<evidence type="ECO:0000313" key="4">
    <source>
        <dbReference type="EMBL" id="MEQ2234070.1"/>
    </source>
</evidence>
<feature type="transmembrane region" description="Helical" evidence="2">
    <location>
        <begin position="470"/>
        <end position="492"/>
    </location>
</feature>
<keyword evidence="2" id="KW-0472">Membrane</keyword>
<feature type="compositionally biased region" description="Basic and acidic residues" evidence="1">
    <location>
        <begin position="504"/>
        <end position="517"/>
    </location>
</feature>
<name>A0ABV0TMF3_9TELE</name>
<proteinExistence type="predicted"/>
<dbReference type="EMBL" id="JAHRIQ010038567">
    <property type="protein sequence ID" value="MEQ2234070.1"/>
    <property type="molecule type" value="Genomic_DNA"/>
</dbReference>
<dbReference type="PANTHER" id="PTHR46484">
    <property type="entry name" value="SI:CH211-171H4.5-RELATED"/>
    <property type="match status" value="1"/>
</dbReference>
<feature type="region of interest" description="Disordered" evidence="1">
    <location>
        <begin position="590"/>
        <end position="619"/>
    </location>
</feature>
<feature type="region of interest" description="Disordered" evidence="1">
    <location>
        <begin position="499"/>
        <end position="537"/>
    </location>
</feature>